<dbReference type="Proteomes" id="UP000055048">
    <property type="component" value="Unassembled WGS sequence"/>
</dbReference>
<organism evidence="1 2">
    <name type="scientific">Trichinella murrelli</name>
    <dbReference type="NCBI Taxonomy" id="144512"/>
    <lineage>
        <taxon>Eukaryota</taxon>
        <taxon>Metazoa</taxon>
        <taxon>Ecdysozoa</taxon>
        <taxon>Nematoda</taxon>
        <taxon>Enoplea</taxon>
        <taxon>Dorylaimia</taxon>
        <taxon>Trichinellida</taxon>
        <taxon>Trichinellidae</taxon>
        <taxon>Trichinella</taxon>
    </lineage>
</organism>
<keyword evidence="2" id="KW-1185">Reference proteome</keyword>
<dbReference type="AlphaFoldDB" id="A0A0V0TWL1"/>
<protein>
    <submittedName>
        <fullName evidence="1">Uncharacterized protein</fullName>
    </submittedName>
</protein>
<gene>
    <name evidence="1" type="ORF">T05_15804</name>
</gene>
<reference evidence="1 2" key="1">
    <citation type="submission" date="2015-01" db="EMBL/GenBank/DDBJ databases">
        <title>Evolution of Trichinella species and genotypes.</title>
        <authorList>
            <person name="Korhonen P.K."/>
            <person name="Edoardo P."/>
            <person name="Giuseppe L.R."/>
            <person name="Gasser R.B."/>
        </authorList>
    </citation>
    <scope>NUCLEOTIDE SEQUENCE [LARGE SCALE GENOMIC DNA]</scope>
    <source>
        <strain evidence="1">ISS417</strain>
    </source>
</reference>
<evidence type="ECO:0000313" key="1">
    <source>
        <dbReference type="EMBL" id="KRX42803.1"/>
    </source>
</evidence>
<evidence type="ECO:0000313" key="2">
    <source>
        <dbReference type="Proteomes" id="UP000055048"/>
    </source>
</evidence>
<dbReference type="OrthoDB" id="10464089at2759"/>
<dbReference type="EMBL" id="JYDJ01000134">
    <property type="protein sequence ID" value="KRX42803.1"/>
    <property type="molecule type" value="Genomic_DNA"/>
</dbReference>
<name>A0A0V0TWL1_9BILA</name>
<sequence>MTERPAEQWLISKKGKYLYCLNMLSGVKLCCLSERIYFNCKKLLSTSAEVTDFCYAFYFFKLKSLYHIYFLCLHLLCPEFYEYYRLLCQKLATYPLTFHFESEGLYEICKIGNKYEITAERLFLHDFMDYFYCSRFLFFKTAGDFLYLCNIHRIVENSREPCTPPSQR</sequence>
<comment type="caution">
    <text evidence="1">The sequence shown here is derived from an EMBL/GenBank/DDBJ whole genome shotgun (WGS) entry which is preliminary data.</text>
</comment>
<proteinExistence type="predicted"/>
<accession>A0A0V0TWL1</accession>